<dbReference type="Proteomes" id="UP000247634">
    <property type="component" value="Chromosome"/>
</dbReference>
<dbReference type="KEGG" id="sact:DMT42_00090"/>
<name>A0A2U9NUI8_STRAS</name>
<sequence length="110" mass="12001">MDDPKWAAVHGYGSGLRLKQQSARRTDPNQSYLLSLPARRRAEAMAALNGPKPPGLSVDLPGGPTVSRSDKGCRTAAMGILYGDLKGWYRASSVERYLSTLRSQRVLDDP</sequence>
<organism evidence="2 3">
    <name type="scientific">Streptomyces actuosus</name>
    <dbReference type="NCBI Taxonomy" id="1885"/>
    <lineage>
        <taxon>Bacteria</taxon>
        <taxon>Bacillati</taxon>
        <taxon>Actinomycetota</taxon>
        <taxon>Actinomycetes</taxon>
        <taxon>Kitasatosporales</taxon>
        <taxon>Streptomycetaceae</taxon>
        <taxon>Streptomyces</taxon>
    </lineage>
</organism>
<proteinExistence type="predicted"/>
<evidence type="ECO:0000256" key="1">
    <source>
        <dbReference type="SAM" id="MobiDB-lite"/>
    </source>
</evidence>
<dbReference type="RefSeq" id="WP_110625855.1">
    <property type="nucleotide sequence ID" value="NZ_CP029788.1"/>
</dbReference>
<evidence type="ECO:0000313" key="2">
    <source>
        <dbReference type="EMBL" id="AWT40919.1"/>
    </source>
</evidence>
<keyword evidence="3" id="KW-1185">Reference proteome</keyword>
<protein>
    <submittedName>
        <fullName evidence="2">Uncharacterized protein</fullName>
    </submittedName>
</protein>
<dbReference type="OrthoDB" id="4053327at2"/>
<feature type="region of interest" description="Disordered" evidence="1">
    <location>
        <begin position="48"/>
        <end position="69"/>
    </location>
</feature>
<dbReference type="EMBL" id="CP029788">
    <property type="protein sequence ID" value="AWT40919.1"/>
    <property type="molecule type" value="Genomic_DNA"/>
</dbReference>
<evidence type="ECO:0000313" key="3">
    <source>
        <dbReference type="Proteomes" id="UP000247634"/>
    </source>
</evidence>
<accession>A0A2U9NUI8</accession>
<reference evidence="2 3" key="1">
    <citation type="submission" date="2018-06" db="EMBL/GenBank/DDBJ databases">
        <title>The complete genome sequence of a nosiheptide producer Streptomyces actuosus ATCC 25421: deducing the ability of producing a new class III lantibiotics.</title>
        <authorList>
            <person name="Liu W."/>
            <person name="Sun F."/>
            <person name="Hu Y."/>
        </authorList>
    </citation>
    <scope>NUCLEOTIDE SEQUENCE [LARGE SCALE GENOMIC DNA]</scope>
    <source>
        <strain evidence="2 3">ATCC 25421</strain>
    </source>
</reference>
<gene>
    <name evidence="2" type="ORF">DMT42_00090</name>
</gene>
<dbReference type="AlphaFoldDB" id="A0A2U9NUI8"/>